<dbReference type="Gene3D" id="4.10.1250.10">
    <property type="entry name" value="Aminomethyltransferase fragment"/>
    <property type="match status" value="1"/>
</dbReference>
<dbReference type="NCBIfam" id="NF001567">
    <property type="entry name" value="PRK00389.1"/>
    <property type="match status" value="1"/>
</dbReference>
<dbReference type="Proteomes" id="UP000824037">
    <property type="component" value="Unassembled WGS sequence"/>
</dbReference>
<comment type="catalytic activity">
    <reaction evidence="6 7">
        <text>N(6)-[(R)-S(8)-aminomethyldihydrolipoyl]-L-lysyl-[protein] + (6S)-5,6,7,8-tetrahydrofolate = N(6)-[(R)-dihydrolipoyl]-L-lysyl-[protein] + (6R)-5,10-methylene-5,6,7,8-tetrahydrofolate + NH4(+)</text>
        <dbReference type="Rhea" id="RHEA:16945"/>
        <dbReference type="Rhea" id="RHEA-COMP:10475"/>
        <dbReference type="Rhea" id="RHEA-COMP:10492"/>
        <dbReference type="ChEBI" id="CHEBI:15636"/>
        <dbReference type="ChEBI" id="CHEBI:28938"/>
        <dbReference type="ChEBI" id="CHEBI:57453"/>
        <dbReference type="ChEBI" id="CHEBI:83100"/>
        <dbReference type="ChEBI" id="CHEBI:83143"/>
        <dbReference type="EC" id="2.1.2.10"/>
    </reaction>
</comment>
<evidence type="ECO:0000256" key="7">
    <source>
        <dbReference type="HAMAP-Rule" id="MF_00259"/>
    </source>
</evidence>
<proteinExistence type="inferred from homology"/>
<evidence type="ECO:0000313" key="12">
    <source>
        <dbReference type="Proteomes" id="UP000824037"/>
    </source>
</evidence>
<dbReference type="EMBL" id="DXBY01000313">
    <property type="protein sequence ID" value="HIZ37725.1"/>
    <property type="molecule type" value="Genomic_DNA"/>
</dbReference>
<dbReference type="Pfam" id="PF08669">
    <property type="entry name" value="GCV_T_C"/>
    <property type="match status" value="1"/>
</dbReference>
<dbReference type="Gene3D" id="3.30.70.1400">
    <property type="entry name" value="Aminomethyltransferase beta-barrel domains"/>
    <property type="match status" value="1"/>
</dbReference>
<evidence type="ECO:0000256" key="6">
    <source>
        <dbReference type="ARBA" id="ARBA00047665"/>
    </source>
</evidence>
<accession>A0A9D2EI02</accession>
<evidence type="ECO:0000256" key="1">
    <source>
        <dbReference type="ARBA" id="ARBA00008609"/>
    </source>
</evidence>
<gene>
    <name evidence="7 11" type="primary">gcvT</name>
    <name evidence="11" type="ORF">H9815_18260</name>
</gene>
<dbReference type="SUPFAM" id="SSF103025">
    <property type="entry name" value="Folate-binding domain"/>
    <property type="match status" value="1"/>
</dbReference>
<name>A0A9D2EI02_9MICO</name>
<dbReference type="PANTHER" id="PTHR43757">
    <property type="entry name" value="AMINOMETHYLTRANSFERASE"/>
    <property type="match status" value="1"/>
</dbReference>
<dbReference type="HAMAP" id="MF_00259">
    <property type="entry name" value="GcvT"/>
    <property type="match status" value="1"/>
</dbReference>
<dbReference type="Pfam" id="PF01571">
    <property type="entry name" value="GCV_T"/>
    <property type="match status" value="1"/>
</dbReference>
<reference evidence="11" key="2">
    <citation type="submission" date="2021-04" db="EMBL/GenBank/DDBJ databases">
        <authorList>
            <person name="Gilroy R."/>
        </authorList>
    </citation>
    <scope>NUCLEOTIDE SEQUENCE</scope>
    <source>
        <strain evidence="11">ChiGjej4B4-7305</strain>
    </source>
</reference>
<dbReference type="InterPro" id="IPR006223">
    <property type="entry name" value="GcvT"/>
</dbReference>
<dbReference type="PIRSF" id="PIRSF006487">
    <property type="entry name" value="GcvT"/>
    <property type="match status" value="1"/>
</dbReference>
<comment type="caution">
    <text evidence="11">The sequence shown here is derived from an EMBL/GenBank/DDBJ whole genome shotgun (WGS) entry which is preliminary data.</text>
</comment>
<keyword evidence="3 7" id="KW-0032">Aminotransferase</keyword>
<evidence type="ECO:0000256" key="5">
    <source>
        <dbReference type="ARBA" id="ARBA00031395"/>
    </source>
</evidence>
<evidence type="ECO:0000313" key="11">
    <source>
        <dbReference type="EMBL" id="HIZ37725.1"/>
    </source>
</evidence>
<dbReference type="InterPro" id="IPR022903">
    <property type="entry name" value="GcvT_bac"/>
</dbReference>
<evidence type="ECO:0000259" key="9">
    <source>
        <dbReference type="Pfam" id="PF01571"/>
    </source>
</evidence>
<dbReference type="GO" id="GO:0005960">
    <property type="term" value="C:glycine cleavage complex"/>
    <property type="evidence" value="ECO:0007669"/>
    <property type="project" value="InterPro"/>
</dbReference>
<organism evidence="11 12">
    <name type="scientific">Candidatus Ruania gallistercoris</name>
    <dbReference type="NCBI Taxonomy" id="2838746"/>
    <lineage>
        <taxon>Bacteria</taxon>
        <taxon>Bacillati</taxon>
        <taxon>Actinomycetota</taxon>
        <taxon>Actinomycetes</taxon>
        <taxon>Micrococcales</taxon>
        <taxon>Ruaniaceae</taxon>
        <taxon>Ruania</taxon>
    </lineage>
</organism>
<comment type="function">
    <text evidence="7">The glycine cleavage system catalyzes the degradation of glycine.</text>
</comment>
<dbReference type="GO" id="GO:0008483">
    <property type="term" value="F:transaminase activity"/>
    <property type="evidence" value="ECO:0007669"/>
    <property type="project" value="UniProtKB-KW"/>
</dbReference>
<reference evidence="11" key="1">
    <citation type="journal article" date="2021" name="PeerJ">
        <title>Extensive microbial diversity within the chicken gut microbiome revealed by metagenomics and culture.</title>
        <authorList>
            <person name="Gilroy R."/>
            <person name="Ravi A."/>
            <person name="Getino M."/>
            <person name="Pursley I."/>
            <person name="Horton D.L."/>
            <person name="Alikhan N.F."/>
            <person name="Baker D."/>
            <person name="Gharbi K."/>
            <person name="Hall N."/>
            <person name="Watson M."/>
            <person name="Adriaenssens E.M."/>
            <person name="Foster-Nyarko E."/>
            <person name="Jarju S."/>
            <person name="Secka A."/>
            <person name="Antonio M."/>
            <person name="Oren A."/>
            <person name="Chaudhuri R.R."/>
            <person name="La Ragione R."/>
            <person name="Hildebrand F."/>
            <person name="Pallen M.J."/>
        </authorList>
    </citation>
    <scope>NUCLEOTIDE SEQUENCE</scope>
    <source>
        <strain evidence="11">ChiGjej4B4-7305</strain>
    </source>
</reference>
<dbReference type="SUPFAM" id="SSF101790">
    <property type="entry name" value="Aminomethyltransferase beta-barrel domain"/>
    <property type="match status" value="1"/>
</dbReference>
<feature type="domain" description="Aminomethyltransferase C-terminal" evidence="10">
    <location>
        <begin position="284"/>
        <end position="358"/>
    </location>
</feature>
<evidence type="ECO:0000256" key="4">
    <source>
        <dbReference type="ARBA" id="ARBA00022679"/>
    </source>
</evidence>
<feature type="domain" description="GCVT N-terminal" evidence="9">
    <location>
        <begin position="8"/>
        <end position="263"/>
    </location>
</feature>
<dbReference type="InterPro" id="IPR029043">
    <property type="entry name" value="GcvT/YgfZ_C"/>
</dbReference>
<sequence>MTELSTPLYATHLDAGAVMTDFAAWQMPLRYTGDRAEHEAVRTGAGLFDLSHMAQIEVHGPQAAEALDMALVSAVSRLTPGRARYTMLVTAQGGILDDLIVYRLTEDEFLVIANAANRATVLDQLTVRSAAHQVGIVDRTTTRALIALQGPRAAEVLSALTDDDLSGLRYYASMSTEVAGIPVLLARTGYTGEDGFELSTSAVSAVDLWQALLAAGEEAGVIPCGLASRDSLRLEAGMPLYGNELTDQTTPYDVGMGRLVHLDRQFVGQEALAARAEQPEHGHLAGLRGEGRRAARAGYPVFLAGAQIGEITSGILSPTLGYPIALARLDRELAADTDVTVDVRGTPTPMTVTTTPFYRRPK</sequence>
<dbReference type="InterPro" id="IPR006222">
    <property type="entry name" value="GCVT_N"/>
</dbReference>
<dbReference type="Gene3D" id="3.30.1360.120">
    <property type="entry name" value="Probable tRNA modification gtpase trme, domain 1"/>
    <property type="match status" value="1"/>
</dbReference>
<dbReference type="InterPro" id="IPR028896">
    <property type="entry name" value="GcvT/YgfZ/DmdA"/>
</dbReference>
<feature type="binding site" evidence="8">
    <location>
        <position position="197"/>
    </location>
    <ligand>
        <name>substrate</name>
    </ligand>
</feature>
<dbReference type="GO" id="GO:0004047">
    <property type="term" value="F:aminomethyltransferase activity"/>
    <property type="evidence" value="ECO:0007669"/>
    <property type="project" value="UniProtKB-UniRule"/>
</dbReference>
<keyword evidence="4 7" id="KW-0808">Transferase</keyword>
<dbReference type="EC" id="2.1.2.10" evidence="2 7"/>
<evidence type="ECO:0000256" key="2">
    <source>
        <dbReference type="ARBA" id="ARBA00012616"/>
    </source>
</evidence>
<dbReference type="InterPro" id="IPR027266">
    <property type="entry name" value="TrmE/GcvT-like"/>
</dbReference>
<evidence type="ECO:0000256" key="3">
    <source>
        <dbReference type="ARBA" id="ARBA00022576"/>
    </source>
</evidence>
<dbReference type="PANTHER" id="PTHR43757:SF2">
    <property type="entry name" value="AMINOMETHYLTRANSFERASE, MITOCHONDRIAL"/>
    <property type="match status" value="1"/>
</dbReference>
<comment type="subunit">
    <text evidence="7">The glycine cleavage system is composed of four proteins: P, T, L and H.</text>
</comment>
<evidence type="ECO:0000259" key="10">
    <source>
        <dbReference type="Pfam" id="PF08669"/>
    </source>
</evidence>
<dbReference type="NCBIfam" id="TIGR00528">
    <property type="entry name" value="gcvT"/>
    <property type="match status" value="1"/>
</dbReference>
<dbReference type="GO" id="GO:0005829">
    <property type="term" value="C:cytosol"/>
    <property type="evidence" value="ECO:0007669"/>
    <property type="project" value="TreeGrafter"/>
</dbReference>
<dbReference type="FunFam" id="3.30.70.1400:FF:000001">
    <property type="entry name" value="Aminomethyltransferase"/>
    <property type="match status" value="1"/>
</dbReference>
<protein>
    <recommendedName>
        <fullName evidence="2 7">Aminomethyltransferase</fullName>
        <ecNumber evidence="2 7">2.1.2.10</ecNumber>
    </recommendedName>
    <alternativeName>
        <fullName evidence="5 7">Glycine cleavage system T protein</fullName>
    </alternativeName>
</protein>
<dbReference type="Gene3D" id="2.40.30.110">
    <property type="entry name" value="Aminomethyltransferase beta-barrel domains"/>
    <property type="match status" value="1"/>
</dbReference>
<comment type="similarity">
    <text evidence="1 7">Belongs to the GcvT family.</text>
</comment>
<dbReference type="GO" id="GO:0019464">
    <property type="term" value="P:glycine decarboxylation via glycine cleavage system"/>
    <property type="evidence" value="ECO:0007669"/>
    <property type="project" value="UniProtKB-UniRule"/>
</dbReference>
<dbReference type="AlphaFoldDB" id="A0A9D2EI02"/>
<evidence type="ECO:0000256" key="8">
    <source>
        <dbReference type="PIRSR" id="PIRSR006487-1"/>
    </source>
</evidence>
<dbReference type="InterPro" id="IPR013977">
    <property type="entry name" value="GcvT_C"/>
</dbReference>